<dbReference type="AlphaFoldDB" id="A0AAV7U968"/>
<accession>A0AAV7U968</accession>
<evidence type="ECO:0000313" key="3">
    <source>
        <dbReference type="Proteomes" id="UP001066276"/>
    </source>
</evidence>
<feature type="region of interest" description="Disordered" evidence="1">
    <location>
        <begin position="1"/>
        <end position="25"/>
    </location>
</feature>
<name>A0AAV7U968_PLEWA</name>
<protein>
    <submittedName>
        <fullName evidence="2">Uncharacterized protein</fullName>
    </submittedName>
</protein>
<organism evidence="2 3">
    <name type="scientific">Pleurodeles waltl</name>
    <name type="common">Iberian ribbed newt</name>
    <dbReference type="NCBI Taxonomy" id="8319"/>
    <lineage>
        <taxon>Eukaryota</taxon>
        <taxon>Metazoa</taxon>
        <taxon>Chordata</taxon>
        <taxon>Craniata</taxon>
        <taxon>Vertebrata</taxon>
        <taxon>Euteleostomi</taxon>
        <taxon>Amphibia</taxon>
        <taxon>Batrachia</taxon>
        <taxon>Caudata</taxon>
        <taxon>Salamandroidea</taxon>
        <taxon>Salamandridae</taxon>
        <taxon>Pleurodelinae</taxon>
        <taxon>Pleurodeles</taxon>
    </lineage>
</organism>
<sequence>MKKRSVPGPAARKLDRSPLHDPIRPCHKNAHRDISLLWPVVTDSSEQSAEALSRLTICFIGHVVIGSGLDLADNLLGHASSATRTRAIGRGLESSDVSLTHRAS</sequence>
<evidence type="ECO:0000256" key="1">
    <source>
        <dbReference type="SAM" id="MobiDB-lite"/>
    </source>
</evidence>
<reference evidence="2" key="1">
    <citation type="journal article" date="2022" name="bioRxiv">
        <title>Sequencing and chromosome-scale assembly of the giantPleurodeles waltlgenome.</title>
        <authorList>
            <person name="Brown T."/>
            <person name="Elewa A."/>
            <person name="Iarovenko S."/>
            <person name="Subramanian E."/>
            <person name="Araus A.J."/>
            <person name="Petzold A."/>
            <person name="Susuki M."/>
            <person name="Suzuki K.-i.T."/>
            <person name="Hayashi T."/>
            <person name="Toyoda A."/>
            <person name="Oliveira C."/>
            <person name="Osipova E."/>
            <person name="Leigh N.D."/>
            <person name="Simon A."/>
            <person name="Yun M.H."/>
        </authorList>
    </citation>
    <scope>NUCLEOTIDE SEQUENCE</scope>
    <source>
        <strain evidence="2">20211129_DDA</strain>
        <tissue evidence="2">Liver</tissue>
    </source>
</reference>
<dbReference type="Proteomes" id="UP001066276">
    <property type="component" value="Chromosome 3_1"/>
</dbReference>
<keyword evidence="3" id="KW-1185">Reference proteome</keyword>
<feature type="compositionally biased region" description="Basic and acidic residues" evidence="1">
    <location>
        <begin position="12"/>
        <end position="24"/>
    </location>
</feature>
<gene>
    <name evidence="2" type="ORF">NDU88_002264</name>
</gene>
<comment type="caution">
    <text evidence="2">The sequence shown here is derived from an EMBL/GenBank/DDBJ whole genome shotgun (WGS) entry which is preliminary data.</text>
</comment>
<evidence type="ECO:0000313" key="2">
    <source>
        <dbReference type="EMBL" id="KAJ1185472.1"/>
    </source>
</evidence>
<dbReference type="EMBL" id="JANPWB010000005">
    <property type="protein sequence ID" value="KAJ1185472.1"/>
    <property type="molecule type" value="Genomic_DNA"/>
</dbReference>
<proteinExistence type="predicted"/>